<evidence type="ECO:0000259" key="1">
    <source>
        <dbReference type="Pfam" id="PF01408"/>
    </source>
</evidence>
<evidence type="ECO:0000259" key="2">
    <source>
        <dbReference type="Pfam" id="PF22725"/>
    </source>
</evidence>
<name>A0ABS9ZV65_9SPHI</name>
<protein>
    <submittedName>
        <fullName evidence="3">Gfo/Idh/MocA family oxidoreductase</fullName>
    </submittedName>
</protein>
<feature type="domain" description="Gfo/Idh/MocA-like oxidoreductase N-terminal" evidence="1">
    <location>
        <begin position="8"/>
        <end position="121"/>
    </location>
</feature>
<evidence type="ECO:0000313" key="3">
    <source>
        <dbReference type="EMBL" id="MCJ0742074.1"/>
    </source>
</evidence>
<dbReference type="SUPFAM" id="SSF55347">
    <property type="entry name" value="Glyceraldehyde-3-phosphate dehydrogenase-like, C-terminal domain"/>
    <property type="match status" value="1"/>
</dbReference>
<dbReference type="InterPro" id="IPR051317">
    <property type="entry name" value="Gfo/Idh/MocA_oxidoreduct"/>
</dbReference>
<comment type="caution">
    <text evidence="3">The sequence shown here is derived from an EMBL/GenBank/DDBJ whole genome shotgun (WGS) entry which is preliminary data.</text>
</comment>
<dbReference type="InterPro" id="IPR036291">
    <property type="entry name" value="NAD(P)-bd_dom_sf"/>
</dbReference>
<dbReference type="PANTHER" id="PTHR43708">
    <property type="entry name" value="CONSERVED EXPRESSED OXIDOREDUCTASE (EUROFUNG)"/>
    <property type="match status" value="1"/>
</dbReference>
<dbReference type="Pfam" id="PF22725">
    <property type="entry name" value="GFO_IDH_MocA_C3"/>
    <property type="match status" value="1"/>
</dbReference>
<dbReference type="RefSeq" id="WP_243360236.1">
    <property type="nucleotide sequence ID" value="NZ_JALGBH010000001.1"/>
</dbReference>
<feature type="domain" description="GFO/IDH/MocA-like oxidoreductase" evidence="2">
    <location>
        <begin position="132"/>
        <end position="249"/>
    </location>
</feature>
<sequence>MSTVINTGLLSFGMSGKVFHAPFIDAHKGFAFKAVTERNQKQAQQIYPEVISYNKVDDLIEDETLDLIIVNTPNYTHCEYAKAALLAGKHVLVEKPFAITVSEAQLLFELAEKQNKKIMVYQNRRYDSGFKLTKQVIESGQLGKLTDVYFRFDRYRNHIGPKKFKEEPVPGSGLLYDLGPHLLDQAIALFGKPLNFYKVLSKNREHTQVDDYFFIHLQYPDQLNVYLHASMLVADIPASFIVNGTSGSFSKNHADVQEGQLLKGIKPTAEIYGVEHKEDMGKITLMEENGERKVIRPASLKGNYMELFDAVYATLVNDVPFPVTQQDILTQIEILEF</sequence>
<dbReference type="Gene3D" id="3.40.50.720">
    <property type="entry name" value="NAD(P)-binding Rossmann-like Domain"/>
    <property type="match status" value="1"/>
</dbReference>
<evidence type="ECO:0000313" key="4">
    <source>
        <dbReference type="Proteomes" id="UP001165460"/>
    </source>
</evidence>
<reference evidence="3" key="1">
    <citation type="submission" date="2022-03" db="EMBL/GenBank/DDBJ databases">
        <authorList>
            <person name="Woo C.Y."/>
        </authorList>
    </citation>
    <scope>NUCLEOTIDE SEQUENCE</scope>
    <source>
        <strain evidence="3">CYS-01</strain>
    </source>
</reference>
<keyword evidence="4" id="KW-1185">Reference proteome</keyword>
<dbReference type="PANTHER" id="PTHR43708:SF8">
    <property type="entry name" value="OXIDOREDUCTASE"/>
    <property type="match status" value="1"/>
</dbReference>
<dbReference type="InterPro" id="IPR000683">
    <property type="entry name" value="Gfo/Idh/MocA-like_OxRdtase_N"/>
</dbReference>
<dbReference type="EMBL" id="JALGBH010000001">
    <property type="protein sequence ID" value="MCJ0742074.1"/>
    <property type="molecule type" value="Genomic_DNA"/>
</dbReference>
<accession>A0ABS9ZV65</accession>
<proteinExistence type="predicted"/>
<organism evidence="3 4">
    <name type="scientific">Pedobacter montanisoli</name>
    <dbReference type="NCBI Taxonomy" id="2923277"/>
    <lineage>
        <taxon>Bacteria</taxon>
        <taxon>Pseudomonadati</taxon>
        <taxon>Bacteroidota</taxon>
        <taxon>Sphingobacteriia</taxon>
        <taxon>Sphingobacteriales</taxon>
        <taxon>Sphingobacteriaceae</taxon>
        <taxon>Pedobacter</taxon>
    </lineage>
</organism>
<dbReference type="Gene3D" id="3.30.360.10">
    <property type="entry name" value="Dihydrodipicolinate Reductase, domain 2"/>
    <property type="match status" value="1"/>
</dbReference>
<dbReference type="InterPro" id="IPR055170">
    <property type="entry name" value="GFO_IDH_MocA-like_dom"/>
</dbReference>
<dbReference type="Proteomes" id="UP001165460">
    <property type="component" value="Unassembled WGS sequence"/>
</dbReference>
<dbReference type="SUPFAM" id="SSF51735">
    <property type="entry name" value="NAD(P)-binding Rossmann-fold domains"/>
    <property type="match status" value="1"/>
</dbReference>
<gene>
    <name evidence="3" type="ORF">MMF97_05055</name>
</gene>
<dbReference type="Pfam" id="PF01408">
    <property type="entry name" value="GFO_IDH_MocA"/>
    <property type="match status" value="1"/>
</dbReference>